<evidence type="ECO:0000313" key="3">
    <source>
        <dbReference type="EMBL" id="PKR76828.1"/>
    </source>
</evidence>
<keyword evidence="4" id="KW-1185">Reference proteome</keyword>
<reference evidence="3 4" key="1">
    <citation type="submission" date="2017-06" db="EMBL/GenBank/DDBJ databases">
        <title>the draft geome sequence of Illustriluteabacillus marina B3227.</title>
        <authorList>
            <person name="He R.-H."/>
            <person name="Du Z.-J."/>
        </authorList>
    </citation>
    <scope>NUCLEOTIDE SEQUENCE [LARGE SCALE GENOMIC DNA]</scope>
    <source>
        <strain evidence="3 4">B3227</strain>
    </source>
</reference>
<evidence type="ECO:0000259" key="2">
    <source>
        <dbReference type="Pfam" id="PF22599"/>
    </source>
</evidence>
<dbReference type="Gene3D" id="3.30.1360.200">
    <property type="match status" value="1"/>
</dbReference>
<name>A0A2I0QR77_9BACI</name>
<keyword evidence="1" id="KW-0732">Signal</keyword>
<dbReference type="PROSITE" id="PS51257">
    <property type="entry name" value="PROKAR_LIPOPROTEIN"/>
    <property type="match status" value="1"/>
</dbReference>
<dbReference type="InterPro" id="IPR054384">
    <property type="entry name" value="SecDF_P1_head"/>
</dbReference>
<dbReference type="EMBL" id="PJNH01000004">
    <property type="protein sequence ID" value="PKR76828.1"/>
    <property type="molecule type" value="Genomic_DNA"/>
</dbReference>
<evidence type="ECO:0000313" key="4">
    <source>
        <dbReference type="Proteomes" id="UP000243524"/>
    </source>
</evidence>
<dbReference type="Proteomes" id="UP000243524">
    <property type="component" value="Unassembled WGS sequence"/>
</dbReference>
<dbReference type="AlphaFoldDB" id="A0A2I0QR77"/>
<accession>A0A2I0QR77</accession>
<sequence length="133" mass="14843">MIKNVFILIGLASLLMMAACDDSESISASGEEELYIATEDGEKLATEEDFERTSVEQIERDGESIVTISIEFRRADKLYRMTSDHIGEVTHVYYGDKIISSPKVHDTIESKSVMIEGDFTKEEAEIIVESVNG</sequence>
<organism evidence="3 4">
    <name type="scientific">Halalkalibacillus sediminis</name>
    <dbReference type="NCBI Taxonomy" id="2018042"/>
    <lineage>
        <taxon>Bacteria</taxon>
        <taxon>Bacillati</taxon>
        <taxon>Bacillota</taxon>
        <taxon>Bacilli</taxon>
        <taxon>Bacillales</taxon>
        <taxon>Bacillaceae</taxon>
        <taxon>Halalkalibacillus</taxon>
    </lineage>
</organism>
<feature type="signal peptide" evidence="1">
    <location>
        <begin position="1"/>
        <end position="18"/>
    </location>
</feature>
<comment type="caution">
    <text evidence="3">The sequence shown here is derived from an EMBL/GenBank/DDBJ whole genome shotgun (WGS) entry which is preliminary data.</text>
</comment>
<dbReference type="RefSeq" id="WP_101332578.1">
    <property type="nucleotide sequence ID" value="NZ_PJNH01000004.1"/>
</dbReference>
<proteinExistence type="predicted"/>
<feature type="domain" description="SecDF P1 head subdomain" evidence="2">
    <location>
        <begin position="42"/>
        <end position="125"/>
    </location>
</feature>
<gene>
    <name evidence="3" type="ORF">CEY16_13510</name>
</gene>
<evidence type="ECO:0000256" key="1">
    <source>
        <dbReference type="SAM" id="SignalP"/>
    </source>
</evidence>
<dbReference type="OrthoDB" id="2969779at2"/>
<dbReference type="Pfam" id="PF22599">
    <property type="entry name" value="SecDF_P1_head"/>
    <property type="match status" value="1"/>
</dbReference>
<feature type="chain" id="PRO_5038644358" description="SecDF P1 head subdomain domain-containing protein" evidence="1">
    <location>
        <begin position="19"/>
        <end position="133"/>
    </location>
</feature>
<protein>
    <recommendedName>
        <fullName evidence="2">SecDF P1 head subdomain domain-containing protein</fullName>
    </recommendedName>
</protein>